<dbReference type="Proteomes" id="UP000050792">
    <property type="component" value="Unassembled WGS sequence"/>
</dbReference>
<reference evidence="3" key="1">
    <citation type="submission" date="2022-06" db="EMBL/GenBank/DDBJ databases">
        <authorList>
            <person name="Berger JAMES D."/>
            <person name="Berger JAMES D."/>
        </authorList>
    </citation>
    <scope>NUCLEOTIDE SEQUENCE [LARGE SCALE GENOMIC DNA]</scope>
</reference>
<protein>
    <submittedName>
        <fullName evidence="4 5">Cadherin domain-containing protein</fullName>
    </submittedName>
</protein>
<reference evidence="4 5" key="2">
    <citation type="submission" date="2023-11" db="UniProtKB">
        <authorList>
            <consortium name="WormBaseParasite"/>
        </authorList>
    </citation>
    <scope>IDENTIFICATION</scope>
</reference>
<evidence type="ECO:0000313" key="5">
    <source>
        <dbReference type="WBParaSite" id="SRDH1_57410.2"/>
    </source>
</evidence>
<organism evidence="3 5">
    <name type="scientific">Schistosoma rodhaini</name>
    <dbReference type="NCBI Taxonomy" id="6188"/>
    <lineage>
        <taxon>Eukaryota</taxon>
        <taxon>Metazoa</taxon>
        <taxon>Spiralia</taxon>
        <taxon>Lophotrochozoa</taxon>
        <taxon>Platyhelminthes</taxon>
        <taxon>Trematoda</taxon>
        <taxon>Digenea</taxon>
        <taxon>Strigeidida</taxon>
        <taxon>Schistosomatoidea</taxon>
        <taxon>Schistosomatidae</taxon>
        <taxon>Schistosoma</taxon>
    </lineage>
</organism>
<keyword evidence="2" id="KW-0812">Transmembrane</keyword>
<proteinExistence type="predicted"/>
<evidence type="ECO:0000313" key="3">
    <source>
        <dbReference type="Proteomes" id="UP000050792"/>
    </source>
</evidence>
<dbReference type="AlphaFoldDB" id="A0A183R9K9"/>
<feature type="compositionally biased region" description="Polar residues" evidence="1">
    <location>
        <begin position="422"/>
        <end position="432"/>
    </location>
</feature>
<evidence type="ECO:0000256" key="1">
    <source>
        <dbReference type="SAM" id="MobiDB-lite"/>
    </source>
</evidence>
<evidence type="ECO:0000256" key="2">
    <source>
        <dbReference type="SAM" id="Phobius"/>
    </source>
</evidence>
<accession>A0A183R9K9</accession>
<evidence type="ECO:0000313" key="4">
    <source>
        <dbReference type="WBParaSite" id="SRDH1_57410.1"/>
    </source>
</evidence>
<keyword evidence="2" id="KW-1133">Transmembrane helix</keyword>
<keyword evidence="2" id="KW-0472">Membrane</keyword>
<name>A0A183R9K9_9TREM</name>
<feature type="region of interest" description="Disordered" evidence="1">
    <location>
        <begin position="422"/>
        <end position="443"/>
    </location>
</feature>
<feature type="transmembrane region" description="Helical" evidence="2">
    <location>
        <begin position="248"/>
        <end position="275"/>
    </location>
</feature>
<keyword evidence="3" id="KW-1185">Reference proteome</keyword>
<sequence length="592" mass="66521">MYFNEFFLLSIITSFIYYVHGQNQLYSLRSRRLLPADSYTILGQAGLRRLGQCNITYAWLTSPPTSTLDAYGHATACKRLQLLNGEIIPISSYDHPNNDLMNNDEDINQADKELKSINKEWSASLIDLERLDILIRAEVMGIGQSKQLANDPRYFFLADRVGDLNLMAVLRPDKQLKLELINPLASEHLVLTPQHVLCLRKQCPSTIQDVNMNVSKQDNTSIIAGTNVNIAALTKAERQNRELYMQLVISRVACALISFMCVVFAMTSLTLCIRLRQNPHFYKRRMIRSSQASICKEPHPSPTPFCQVNGKVNMSQVSPLFITDQSPRHYGITHIPSETASMNNIVMTASNMSTCDPQNGLQNIPISYSALGTQYAQISGYPISGAPIASYNDNSGLITIYPIPSRGSISSTQRGLLLQCQNGSVSPAPSNHSDGKNGITRTGSLGRYSRNSVCYGDSTRKKLLYQIKKSHQNLSQTIKQQQQNDLTTPLTNNRPMPIVQQQHHHLQQQQLHPSMKHEDNLSGKPDDLISFQYTPNFTTVLHHYPTELQYNDIKTIPNIDIEETNSDLIKSNQFNHVNEPSISVIRKPAHVN</sequence>
<dbReference type="WBParaSite" id="SRDH1_57410.2">
    <property type="protein sequence ID" value="SRDH1_57410.2"/>
    <property type="gene ID" value="SRDH1_57410"/>
</dbReference>
<dbReference type="WBParaSite" id="SRDH1_57410.1">
    <property type="protein sequence ID" value="SRDH1_57410.1"/>
    <property type="gene ID" value="SRDH1_57410"/>
</dbReference>